<name>S0FT39_9BACT</name>
<proteinExistence type="predicted"/>
<accession>S0FT39</accession>
<dbReference type="InterPro" id="IPR002052">
    <property type="entry name" value="DNA_methylase_N6_adenine_CS"/>
</dbReference>
<dbReference type="AlphaFoldDB" id="S0FT39"/>
<dbReference type="Proteomes" id="UP000014216">
    <property type="component" value="Unassembled WGS sequence"/>
</dbReference>
<dbReference type="SUPFAM" id="SSF110849">
    <property type="entry name" value="ParB/Sulfiredoxin"/>
    <property type="match status" value="1"/>
</dbReference>
<gene>
    <name evidence="1" type="ORF">Dpo_11c00070</name>
</gene>
<dbReference type="InterPro" id="IPR036086">
    <property type="entry name" value="ParB/Sulfiredoxin_sf"/>
</dbReference>
<evidence type="ECO:0000313" key="2">
    <source>
        <dbReference type="Proteomes" id="UP000014216"/>
    </source>
</evidence>
<comment type="caution">
    <text evidence="1">The sequence shown here is derived from an EMBL/GenBank/DDBJ whole genome shotgun (WGS) entry which is preliminary data.</text>
</comment>
<sequence>MPFFNISDLIWDDFIYPRSARKQQTIDAYGEALTAGAAFPPIIIQPVINYSAPNTSLSEILLLILDGIHRWSAYKVLGLTEIEAVLWQDQPLDYATCKDDMLLESARRNINHGDRLSQTDKRQVARDIVTRDPEYQLSEEMLAGSLGVTQQTVNNWIKDIRARQKASRDSTIHRLNRLGWTQQKIAQVVGISQARVSGIIGNTNFCIIDNLIAQGREMPYIAGHLNMDLATAWAIKLTGLKDQEKFKALGWGLRTWDQWYFNDCDDRFGTDWPGRIPAQLVAHTLFYFTDPGDLVMDPMAGGGVVPDVCLLFERKCQAFDLAPIPDRPEIEPFHWTADTTTWPCTREPDLIFFDPPYFTKKKKAYQEKADPQTPPISSLSRHQYMQFFTRFFELAHENTRPGAILAFLNADWRDFESTPAKKESPDHAITLFDFHRLLSETGWKLTHRIECPLSSERLSGTQVKNMQDKRILGTVSRTLLIAKHI</sequence>
<reference evidence="1 2" key="1">
    <citation type="journal article" date="2013" name="Genome Announc.">
        <title>Draft Genome Sequence of Desulfotignum phosphitoxidans DSM 13687 Strain FiPS-3.</title>
        <authorList>
            <person name="Poehlein A."/>
            <person name="Daniel R."/>
            <person name="Simeonova D.D."/>
        </authorList>
    </citation>
    <scope>NUCLEOTIDE SEQUENCE [LARGE SCALE GENOMIC DNA]</scope>
    <source>
        <strain evidence="1 2">DSM 13687</strain>
    </source>
</reference>
<dbReference type="InterPro" id="IPR029063">
    <property type="entry name" value="SAM-dependent_MTases_sf"/>
</dbReference>
<dbReference type="OrthoDB" id="5422566at2"/>
<evidence type="ECO:0000313" key="1">
    <source>
        <dbReference type="EMBL" id="EMS77865.1"/>
    </source>
</evidence>
<protein>
    <submittedName>
        <fullName evidence="1">Uncharacterized protein</fullName>
    </submittedName>
</protein>
<dbReference type="GO" id="GO:0008168">
    <property type="term" value="F:methyltransferase activity"/>
    <property type="evidence" value="ECO:0007669"/>
    <property type="project" value="InterPro"/>
</dbReference>
<dbReference type="GO" id="GO:0032259">
    <property type="term" value="P:methylation"/>
    <property type="evidence" value="ECO:0007669"/>
    <property type="project" value="InterPro"/>
</dbReference>
<dbReference type="Gene3D" id="3.40.50.150">
    <property type="entry name" value="Vaccinia Virus protein VP39"/>
    <property type="match status" value="2"/>
</dbReference>
<dbReference type="SUPFAM" id="SSF53335">
    <property type="entry name" value="S-adenosyl-L-methionine-dependent methyltransferases"/>
    <property type="match status" value="2"/>
</dbReference>
<dbReference type="GO" id="GO:0003676">
    <property type="term" value="F:nucleic acid binding"/>
    <property type="evidence" value="ECO:0007669"/>
    <property type="project" value="InterPro"/>
</dbReference>
<dbReference type="EMBL" id="APJX01000011">
    <property type="protein sequence ID" value="EMS77865.1"/>
    <property type="molecule type" value="Genomic_DNA"/>
</dbReference>
<dbReference type="RefSeq" id="WP_006967992.1">
    <property type="nucleotide sequence ID" value="NZ_APJX01000011.1"/>
</dbReference>
<dbReference type="PROSITE" id="PS00092">
    <property type="entry name" value="N6_MTASE"/>
    <property type="match status" value="1"/>
</dbReference>
<keyword evidence="2" id="KW-1185">Reference proteome</keyword>
<organism evidence="1 2">
    <name type="scientific">Desulfotignum phosphitoxidans DSM 13687</name>
    <dbReference type="NCBI Taxonomy" id="1286635"/>
    <lineage>
        <taxon>Bacteria</taxon>
        <taxon>Pseudomonadati</taxon>
        <taxon>Thermodesulfobacteriota</taxon>
        <taxon>Desulfobacteria</taxon>
        <taxon>Desulfobacterales</taxon>
        <taxon>Desulfobacteraceae</taxon>
        <taxon>Desulfotignum</taxon>
    </lineage>
</organism>